<evidence type="ECO:0000256" key="1">
    <source>
        <dbReference type="SAM" id="Coils"/>
    </source>
</evidence>
<gene>
    <name evidence="3" type="primary">LOC100902842</name>
</gene>
<name>A0AAJ6QTS1_9ACAR</name>
<evidence type="ECO:0000313" key="3">
    <source>
        <dbReference type="RefSeq" id="XP_003743806.1"/>
    </source>
</evidence>
<reference evidence="3" key="1">
    <citation type="submission" date="2025-08" db="UniProtKB">
        <authorList>
            <consortium name="RefSeq"/>
        </authorList>
    </citation>
    <scope>IDENTIFICATION</scope>
</reference>
<dbReference type="RefSeq" id="XP_003743806.1">
    <property type="nucleotide sequence ID" value="XM_003743758.1"/>
</dbReference>
<feature type="coiled-coil region" evidence="1">
    <location>
        <begin position="46"/>
        <end position="73"/>
    </location>
</feature>
<accession>A0AAJ6QTS1</accession>
<proteinExistence type="predicted"/>
<dbReference type="KEGG" id="goe:100902842"/>
<keyword evidence="1" id="KW-0175">Coiled coil</keyword>
<dbReference type="Proteomes" id="UP000694867">
    <property type="component" value="Unplaced"/>
</dbReference>
<evidence type="ECO:0000313" key="2">
    <source>
        <dbReference type="Proteomes" id="UP000694867"/>
    </source>
</evidence>
<dbReference type="AlphaFoldDB" id="A0AAJ6QTS1"/>
<organism evidence="2 3">
    <name type="scientific">Galendromus occidentalis</name>
    <name type="common">western predatory mite</name>
    <dbReference type="NCBI Taxonomy" id="34638"/>
    <lineage>
        <taxon>Eukaryota</taxon>
        <taxon>Metazoa</taxon>
        <taxon>Ecdysozoa</taxon>
        <taxon>Arthropoda</taxon>
        <taxon>Chelicerata</taxon>
        <taxon>Arachnida</taxon>
        <taxon>Acari</taxon>
        <taxon>Parasitiformes</taxon>
        <taxon>Mesostigmata</taxon>
        <taxon>Gamasina</taxon>
        <taxon>Phytoseioidea</taxon>
        <taxon>Phytoseiidae</taxon>
        <taxon>Typhlodrominae</taxon>
        <taxon>Galendromus</taxon>
    </lineage>
</organism>
<sequence>MHPIDTARKATLETEVVDVLETYGNRLLVIERTLDDTAETTMADQLECIRIENDNARDRLESLLSEAARCHDQTSDLLSSVWNTTRMKILYHGVLKDAVSASQVCATWKSQRGILEILEYHNRDVFGPNPNDAKNYVNVFTYPNIVKDHLFNIQHILEKYGEIVSCRAYKRFVDLIRWLDHEHPQLTSIKGLDASTIYAEIERSDEVILEQSRMRMPSWDSADANLAELYMSESLVVVRTIPRWMFARGKTEFKQTALVDLEEGDDERTLHVLGIGFRKVLIADNREKRDEWLRTFREIKLSNVVA</sequence>
<keyword evidence="2" id="KW-1185">Reference proteome</keyword>
<protein>
    <submittedName>
        <fullName evidence="3">Uncharacterized protein LOC100902842</fullName>
    </submittedName>
</protein>
<dbReference type="GeneID" id="100902842"/>